<evidence type="ECO:0000313" key="2">
    <source>
        <dbReference type="Proteomes" id="UP000186817"/>
    </source>
</evidence>
<protein>
    <submittedName>
        <fullName evidence="1">Uncharacterized protein</fullName>
    </submittedName>
</protein>
<sequence>MNPRSTSLKVSELADPVVSSDEESPIRLLEALRSHDSAIRFDKDLQNRRSVSVKLRLENLAELPIHGIGCEESPIRILAGKAESAHSL</sequence>
<gene>
    <name evidence="1" type="ORF">AK812_SmicGene21510</name>
</gene>
<name>A0A1Q9DM95_SYMMI</name>
<proteinExistence type="predicted"/>
<keyword evidence="2" id="KW-1185">Reference proteome</keyword>
<dbReference type="AlphaFoldDB" id="A0A1Q9DM95"/>
<accession>A0A1Q9DM95</accession>
<organism evidence="1 2">
    <name type="scientific">Symbiodinium microadriaticum</name>
    <name type="common">Dinoflagellate</name>
    <name type="synonym">Zooxanthella microadriatica</name>
    <dbReference type="NCBI Taxonomy" id="2951"/>
    <lineage>
        <taxon>Eukaryota</taxon>
        <taxon>Sar</taxon>
        <taxon>Alveolata</taxon>
        <taxon>Dinophyceae</taxon>
        <taxon>Suessiales</taxon>
        <taxon>Symbiodiniaceae</taxon>
        <taxon>Symbiodinium</taxon>
    </lineage>
</organism>
<dbReference type="Proteomes" id="UP000186817">
    <property type="component" value="Unassembled WGS sequence"/>
</dbReference>
<comment type="caution">
    <text evidence="1">The sequence shown here is derived from an EMBL/GenBank/DDBJ whole genome shotgun (WGS) entry which is preliminary data.</text>
</comment>
<dbReference type="EMBL" id="LSRX01000473">
    <property type="protein sequence ID" value="OLP96288.1"/>
    <property type="molecule type" value="Genomic_DNA"/>
</dbReference>
<reference evidence="1 2" key="1">
    <citation type="submission" date="2016-02" db="EMBL/GenBank/DDBJ databases">
        <title>Genome analysis of coral dinoflagellate symbionts highlights evolutionary adaptations to a symbiotic lifestyle.</title>
        <authorList>
            <person name="Aranda M."/>
            <person name="Li Y."/>
            <person name="Liew Y.J."/>
            <person name="Baumgarten S."/>
            <person name="Simakov O."/>
            <person name="Wilson M."/>
            <person name="Piel J."/>
            <person name="Ashoor H."/>
            <person name="Bougouffa S."/>
            <person name="Bajic V.B."/>
            <person name="Ryu T."/>
            <person name="Ravasi T."/>
            <person name="Bayer T."/>
            <person name="Micklem G."/>
            <person name="Kim H."/>
            <person name="Bhak J."/>
            <person name="Lajeunesse T.C."/>
            <person name="Voolstra C.R."/>
        </authorList>
    </citation>
    <scope>NUCLEOTIDE SEQUENCE [LARGE SCALE GENOMIC DNA]</scope>
    <source>
        <strain evidence="1 2">CCMP2467</strain>
    </source>
</reference>
<evidence type="ECO:0000313" key="1">
    <source>
        <dbReference type="EMBL" id="OLP96288.1"/>
    </source>
</evidence>